<keyword evidence="4" id="KW-1185">Reference proteome</keyword>
<proteinExistence type="predicted"/>
<dbReference type="Pfam" id="PF20710">
    <property type="entry name" value="DUF6824"/>
    <property type="match status" value="1"/>
</dbReference>
<evidence type="ECO:0000256" key="1">
    <source>
        <dbReference type="SAM" id="MobiDB-lite"/>
    </source>
</evidence>
<gene>
    <name evidence="3" type="ORF">PSNMU_V1.4_AUG-EV-PASAV3_0015430</name>
</gene>
<evidence type="ECO:0000259" key="2">
    <source>
        <dbReference type="Pfam" id="PF20710"/>
    </source>
</evidence>
<dbReference type="InterPro" id="IPR049227">
    <property type="entry name" value="DUF6824"/>
</dbReference>
<accession>A0A448YYI8</accession>
<feature type="domain" description="DUF6824" evidence="2">
    <location>
        <begin position="70"/>
        <end position="157"/>
    </location>
</feature>
<feature type="region of interest" description="Disordered" evidence="1">
    <location>
        <begin position="16"/>
        <end position="76"/>
    </location>
</feature>
<dbReference type="OrthoDB" id="46500at2759"/>
<feature type="compositionally biased region" description="Low complexity" evidence="1">
    <location>
        <begin position="21"/>
        <end position="46"/>
    </location>
</feature>
<evidence type="ECO:0000313" key="4">
    <source>
        <dbReference type="Proteomes" id="UP000291116"/>
    </source>
</evidence>
<protein>
    <recommendedName>
        <fullName evidence="2">DUF6824 domain-containing protein</fullName>
    </recommendedName>
</protein>
<dbReference type="Proteomes" id="UP000291116">
    <property type="component" value="Unassembled WGS sequence"/>
</dbReference>
<dbReference type="EMBL" id="CAACVS010000039">
    <property type="protein sequence ID" value="VEU34824.1"/>
    <property type="molecule type" value="Genomic_DNA"/>
</dbReference>
<dbReference type="AlphaFoldDB" id="A0A448YYI8"/>
<evidence type="ECO:0000313" key="3">
    <source>
        <dbReference type="EMBL" id="VEU34824.1"/>
    </source>
</evidence>
<name>A0A448YYI8_9STRA</name>
<reference evidence="3 4" key="1">
    <citation type="submission" date="2019-01" db="EMBL/GenBank/DDBJ databases">
        <authorList>
            <person name="Ferrante I. M."/>
        </authorList>
    </citation>
    <scope>NUCLEOTIDE SEQUENCE [LARGE SCALE GENOMIC DNA]</scope>
    <source>
        <strain evidence="3 4">B856</strain>
    </source>
</reference>
<sequence>MLNRKRQRRQAAAVIVESLWSNGGKNTSNNGGSNTKTSSTPTRKSTAQPRPAYNIPPKGIGPISEPNENDVLCGRGGRINSHAGNVQFRNVIHSMKKEYLAPTTKKLEKAHIAARIVNDIRSMNPPGRFLKEEKSDGMWYDIGDKKAIKKTGQALREDAPGIRPVIDADAESSGDEKKPCVTKVADSNVAKSRGLSPNMIQRGNAIQDNTVNLSLEDARSIWPQQHLNNNTSNIQQSMSDYHAQSSMPPPFRPNRNNNNAFSTSYPVGYSMHQEQNFMQNNGLQNQQGFQTRNIQLPQGALPNQTSFSNQLYPGVQSTTNNGNMVSRRMMDAMSQPSPPVRQQQQYNAFPRQGGWQNQDIAFDRTFHEPNRMMGDDNTLSTISGLSEVISSNMGSANNPTSSLMNMSLRSNFSLTGSLRRNSMRGGNSIRTYDSIGAGGPGINGSIRSGFAPSLARSNSFSDISSIMKGSDNWKEEGNLNLLEESDGRDRDWGRNSSAMSIGTLIDMQSNASSTQLLAAAVPGQDDRSFMSSAMMMSTELDALDLAF</sequence>
<organism evidence="3 4">
    <name type="scientific">Pseudo-nitzschia multistriata</name>
    <dbReference type="NCBI Taxonomy" id="183589"/>
    <lineage>
        <taxon>Eukaryota</taxon>
        <taxon>Sar</taxon>
        <taxon>Stramenopiles</taxon>
        <taxon>Ochrophyta</taxon>
        <taxon>Bacillariophyta</taxon>
        <taxon>Bacillariophyceae</taxon>
        <taxon>Bacillariophycidae</taxon>
        <taxon>Bacillariales</taxon>
        <taxon>Bacillariaceae</taxon>
        <taxon>Pseudo-nitzschia</taxon>
    </lineage>
</organism>